<dbReference type="AlphaFoldDB" id="A0A1G2S7Z8"/>
<dbReference type="Pfam" id="PF05552">
    <property type="entry name" value="MS_channel_1st_1"/>
    <property type="match status" value="2"/>
</dbReference>
<feature type="transmembrane region" description="Helical" evidence="1">
    <location>
        <begin position="20"/>
        <end position="40"/>
    </location>
</feature>
<dbReference type="STRING" id="1802723.A2675_03900"/>
<feature type="transmembrane region" description="Helical" evidence="1">
    <location>
        <begin position="144"/>
        <end position="168"/>
    </location>
</feature>
<protein>
    <recommendedName>
        <fullName evidence="4">Small-conductance mechanosensitive ion channel</fullName>
    </recommendedName>
</protein>
<feature type="transmembrane region" description="Helical" evidence="1">
    <location>
        <begin position="180"/>
        <end position="201"/>
    </location>
</feature>
<dbReference type="GO" id="GO:0008381">
    <property type="term" value="F:mechanosensitive monoatomic ion channel activity"/>
    <property type="evidence" value="ECO:0007669"/>
    <property type="project" value="InterPro"/>
</dbReference>
<organism evidence="2 3">
    <name type="scientific">Candidatus Yonathbacteria bacterium RIFCSPHIGHO2_01_FULL_51_10</name>
    <dbReference type="NCBI Taxonomy" id="1802723"/>
    <lineage>
        <taxon>Bacteria</taxon>
        <taxon>Candidatus Yonathiibacteriota</taxon>
    </lineage>
</organism>
<evidence type="ECO:0000256" key="1">
    <source>
        <dbReference type="SAM" id="Phobius"/>
    </source>
</evidence>
<dbReference type="InterPro" id="IPR045275">
    <property type="entry name" value="MscS_archaea/bacteria_type"/>
</dbReference>
<dbReference type="PANTHER" id="PTHR30221">
    <property type="entry name" value="SMALL-CONDUCTANCE MECHANOSENSITIVE CHANNEL"/>
    <property type="match status" value="1"/>
</dbReference>
<keyword evidence="1" id="KW-1133">Transmembrane helix</keyword>
<accession>A0A1G2S7Z8</accession>
<keyword evidence="1" id="KW-0812">Transmembrane</keyword>
<evidence type="ECO:0000313" key="3">
    <source>
        <dbReference type="Proteomes" id="UP000176997"/>
    </source>
</evidence>
<comment type="caution">
    <text evidence="2">The sequence shown here is derived from an EMBL/GenBank/DDBJ whole genome shotgun (WGS) entry which is preliminary data.</text>
</comment>
<feature type="transmembrane region" description="Helical" evidence="1">
    <location>
        <begin position="110"/>
        <end position="132"/>
    </location>
</feature>
<evidence type="ECO:0008006" key="4">
    <source>
        <dbReference type="Google" id="ProtNLM"/>
    </source>
</evidence>
<evidence type="ECO:0000313" key="2">
    <source>
        <dbReference type="EMBL" id="OHA81243.1"/>
    </source>
</evidence>
<gene>
    <name evidence="2" type="ORF">A2675_03900</name>
</gene>
<sequence>MVDSFNAVGLGVLAVLPKIILALFVVIAGWIVGAVIATIIEQIFKALRVDKGLEAAGLSSLVSRAGFTLNSGKFIGGLVKWFFIVVFLMTAFDILGLTQVNEFLRTVVVLYLPRVIVAALVLIIAAFLADVVQKAVSGSARAAGMHAAGFAAGISRWAVWVFAILIALQQLGVVGPLADTLFTGFVAMVAIAGGLAFGMGGRDAAARYIDKLHGEISGKTH</sequence>
<feature type="transmembrane region" description="Helical" evidence="1">
    <location>
        <begin position="78"/>
        <end position="98"/>
    </location>
</feature>
<proteinExistence type="predicted"/>
<reference evidence="2 3" key="1">
    <citation type="journal article" date="2016" name="Nat. Commun.">
        <title>Thousands of microbial genomes shed light on interconnected biogeochemical processes in an aquifer system.</title>
        <authorList>
            <person name="Anantharaman K."/>
            <person name="Brown C.T."/>
            <person name="Hug L.A."/>
            <person name="Sharon I."/>
            <person name="Castelle C.J."/>
            <person name="Probst A.J."/>
            <person name="Thomas B.C."/>
            <person name="Singh A."/>
            <person name="Wilkins M.J."/>
            <person name="Karaoz U."/>
            <person name="Brodie E.L."/>
            <person name="Williams K.H."/>
            <person name="Hubbard S.S."/>
            <person name="Banfield J.F."/>
        </authorList>
    </citation>
    <scope>NUCLEOTIDE SEQUENCE [LARGE SCALE GENOMIC DNA]</scope>
</reference>
<name>A0A1G2S7Z8_9BACT</name>
<dbReference type="Proteomes" id="UP000176997">
    <property type="component" value="Unassembled WGS sequence"/>
</dbReference>
<dbReference type="Gene3D" id="1.10.287.1260">
    <property type="match status" value="2"/>
</dbReference>
<dbReference type="InterPro" id="IPR008910">
    <property type="entry name" value="MSC_TM_helix"/>
</dbReference>
<dbReference type="EMBL" id="MHUS01000013">
    <property type="protein sequence ID" value="OHA81243.1"/>
    <property type="molecule type" value="Genomic_DNA"/>
</dbReference>
<keyword evidence="1" id="KW-0472">Membrane</keyword>
<dbReference type="PANTHER" id="PTHR30221:SF1">
    <property type="entry name" value="SMALL-CONDUCTANCE MECHANOSENSITIVE CHANNEL"/>
    <property type="match status" value="1"/>
</dbReference>